<sequence length="281" mass="31957">MRLIASWLIVAVVVAVADVATSRGSCWQARMCCGGRNSTCVVQNYPVNSIPDDMDDEKCYCDEHCLTLGDCCQDYNRACRAKHCTVSPWSEWEECSTRCGIGMMKRLRNVTAEPSNGGDKCPHLKEMRGCMGFDCTHDERAAIKEMALLLPAKYAKARRYNPEKDIRRNLRDHYHKKNPIERKKYCLTFEIVRTHKYCNSTVNTWTHDLAVAGNKVCVECEPYAMTSMKGARCNGQGVAGVESRWKATNVPWCSGRWIQQELIEDCSCHKQNKNMPGYIFV</sequence>
<dbReference type="InterPro" id="IPR036024">
    <property type="entry name" value="Somatomedin_B-like_dom_sf"/>
</dbReference>
<dbReference type="InterPro" id="IPR000884">
    <property type="entry name" value="TSP1_rpt"/>
</dbReference>
<dbReference type="PROSITE" id="PS50958">
    <property type="entry name" value="SMB_2"/>
    <property type="match status" value="1"/>
</dbReference>
<dbReference type="GeneID" id="106812664"/>
<dbReference type="SUPFAM" id="SSF90188">
    <property type="entry name" value="Somatomedin B domain"/>
    <property type="match status" value="1"/>
</dbReference>
<dbReference type="Pfam" id="PF19028">
    <property type="entry name" value="TSP1_spondin"/>
    <property type="match status" value="1"/>
</dbReference>
<gene>
    <name evidence="7" type="primary">LOC106812664</name>
</gene>
<dbReference type="InterPro" id="IPR044004">
    <property type="entry name" value="TSP1_spondin_dom"/>
</dbReference>
<keyword evidence="2" id="KW-1015">Disulfide bond</keyword>
<dbReference type="InterPro" id="IPR039942">
    <property type="entry name" value="SBSPO"/>
</dbReference>
<evidence type="ECO:0000256" key="1">
    <source>
        <dbReference type="ARBA" id="ARBA00022729"/>
    </source>
</evidence>
<keyword evidence="3" id="KW-0325">Glycoprotein</keyword>
<dbReference type="Gene3D" id="2.20.100.10">
    <property type="entry name" value="Thrombospondin type-1 (TSP1) repeat"/>
    <property type="match status" value="1"/>
</dbReference>
<evidence type="ECO:0000256" key="3">
    <source>
        <dbReference type="ARBA" id="ARBA00023180"/>
    </source>
</evidence>
<dbReference type="PROSITE" id="PS50092">
    <property type="entry name" value="TSP1"/>
    <property type="match status" value="1"/>
</dbReference>
<evidence type="ECO:0000259" key="5">
    <source>
        <dbReference type="PROSITE" id="PS50958"/>
    </source>
</evidence>
<dbReference type="PANTHER" id="PTHR20920:SF5">
    <property type="entry name" value="SMB DOMAIN-CONTAINING PROTEIN"/>
    <property type="match status" value="1"/>
</dbReference>
<keyword evidence="1 4" id="KW-0732">Signal</keyword>
<feature type="signal peptide" evidence="4">
    <location>
        <begin position="1"/>
        <end position="17"/>
    </location>
</feature>
<dbReference type="PANTHER" id="PTHR20920">
    <property type="entry name" value="RPE-SPONDIN"/>
    <property type="match status" value="1"/>
</dbReference>
<dbReference type="PROSITE" id="PS00524">
    <property type="entry name" value="SMB_1"/>
    <property type="match status" value="1"/>
</dbReference>
<dbReference type="SUPFAM" id="SSF82895">
    <property type="entry name" value="TSP-1 type 1 repeat"/>
    <property type="match status" value="1"/>
</dbReference>
<evidence type="ECO:0000256" key="2">
    <source>
        <dbReference type="ARBA" id="ARBA00023157"/>
    </source>
</evidence>
<evidence type="ECO:0000313" key="7">
    <source>
        <dbReference type="RefSeq" id="XP_014672080.1"/>
    </source>
</evidence>
<dbReference type="RefSeq" id="XP_014672080.1">
    <property type="nucleotide sequence ID" value="XM_014816594.1"/>
</dbReference>
<dbReference type="Pfam" id="PF25031">
    <property type="entry name" value="SBSPON_C"/>
    <property type="match status" value="1"/>
</dbReference>
<dbReference type="InterPro" id="IPR036383">
    <property type="entry name" value="TSP1_rpt_sf"/>
</dbReference>
<evidence type="ECO:0000313" key="6">
    <source>
        <dbReference type="Proteomes" id="UP000695022"/>
    </source>
</evidence>
<dbReference type="Proteomes" id="UP000695022">
    <property type="component" value="Unplaced"/>
</dbReference>
<proteinExistence type="predicted"/>
<reference evidence="7" key="1">
    <citation type="submission" date="2025-08" db="UniProtKB">
        <authorList>
            <consortium name="RefSeq"/>
        </authorList>
    </citation>
    <scope>IDENTIFICATION</scope>
</reference>
<dbReference type="InterPro" id="IPR056801">
    <property type="entry name" value="SBSPON_C"/>
</dbReference>
<feature type="chain" id="PRO_5045983994" evidence="4">
    <location>
        <begin position="18"/>
        <end position="281"/>
    </location>
</feature>
<dbReference type="InterPro" id="IPR001212">
    <property type="entry name" value="Somatomedin_B_dom"/>
</dbReference>
<protein>
    <submittedName>
        <fullName evidence="7">Somatomedin-B and thrombospondin type-1 domain-containing protein-like</fullName>
    </submittedName>
</protein>
<feature type="domain" description="SMB" evidence="5">
    <location>
        <begin position="28"/>
        <end position="84"/>
    </location>
</feature>
<organism evidence="6 7">
    <name type="scientific">Priapulus caudatus</name>
    <name type="common">Priapulid worm</name>
    <dbReference type="NCBI Taxonomy" id="37621"/>
    <lineage>
        <taxon>Eukaryota</taxon>
        <taxon>Metazoa</taxon>
        <taxon>Ecdysozoa</taxon>
        <taxon>Scalidophora</taxon>
        <taxon>Priapulida</taxon>
        <taxon>Priapulimorpha</taxon>
        <taxon>Priapulimorphida</taxon>
        <taxon>Priapulidae</taxon>
        <taxon>Priapulus</taxon>
    </lineage>
</organism>
<evidence type="ECO:0000256" key="4">
    <source>
        <dbReference type="SAM" id="SignalP"/>
    </source>
</evidence>
<accession>A0ABM1EIQ9</accession>
<dbReference type="Pfam" id="PF01033">
    <property type="entry name" value="Somatomedin_B"/>
    <property type="match status" value="1"/>
</dbReference>
<dbReference type="SMART" id="SM00209">
    <property type="entry name" value="TSP1"/>
    <property type="match status" value="1"/>
</dbReference>
<name>A0ABM1EIQ9_PRICU</name>
<keyword evidence="6" id="KW-1185">Reference proteome</keyword>